<keyword evidence="5" id="KW-0378">Hydrolase</keyword>
<protein>
    <recommendedName>
        <fullName evidence="11">Accessory gene regulator B</fullName>
    </recommendedName>
</protein>
<evidence type="ECO:0000256" key="1">
    <source>
        <dbReference type="ARBA" id="ARBA00022475"/>
    </source>
</evidence>
<evidence type="ECO:0000313" key="9">
    <source>
        <dbReference type="EMBL" id="MTR81113.1"/>
    </source>
</evidence>
<keyword evidence="7 8" id="KW-0472">Membrane</keyword>
<comment type="caution">
    <text evidence="9">The sequence shown here is derived from an EMBL/GenBank/DDBJ whole genome shotgun (WGS) entry which is preliminary data.</text>
</comment>
<evidence type="ECO:0000256" key="3">
    <source>
        <dbReference type="ARBA" id="ARBA00022670"/>
    </source>
</evidence>
<evidence type="ECO:0000256" key="4">
    <source>
        <dbReference type="ARBA" id="ARBA00022692"/>
    </source>
</evidence>
<keyword evidence="6 8" id="KW-1133">Transmembrane helix</keyword>
<dbReference type="InterPro" id="IPR006741">
    <property type="entry name" value="AgrB"/>
</dbReference>
<evidence type="ECO:0000313" key="10">
    <source>
        <dbReference type="Proteomes" id="UP000446657"/>
    </source>
</evidence>
<proteinExistence type="predicted"/>
<keyword evidence="4 8" id="KW-0812">Transmembrane</keyword>
<name>A0A844KMQ3_9FIRM</name>
<evidence type="ECO:0000256" key="7">
    <source>
        <dbReference type="ARBA" id="ARBA00023136"/>
    </source>
</evidence>
<gene>
    <name evidence="9" type="ORF">GMD30_05165</name>
</gene>
<evidence type="ECO:0000256" key="2">
    <source>
        <dbReference type="ARBA" id="ARBA00022654"/>
    </source>
</evidence>
<feature type="transmembrane region" description="Helical" evidence="8">
    <location>
        <begin position="29"/>
        <end position="50"/>
    </location>
</feature>
<evidence type="ECO:0000256" key="5">
    <source>
        <dbReference type="ARBA" id="ARBA00022801"/>
    </source>
</evidence>
<dbReference type="GO" id="GO:0008233">
    <property type="term" value="F:peptidase activity"/>
    <property type="evidence" value="ECO:0007669"/>
    <property type="project" value="UniProtKB-KW"/>
</dbReference>
<dbReference type="AlphaFoldDB" id="A0A844KMQ3"/>
<reference evidence="9 10" key="1">
    <citation type="journal article" date="2019" name="Nat. Med.">
        <title>A library of human gut bacterial isolates paired with longitudinal multiomics data enables mechanistic microbiome research.</title>
        <authorList>
            <person name="Poyet M."/>
            <person name="Groussin M."/>
            <person name="Gibbons S.M."/>
            <person name="Avila-Pacheco J."/>
            <person name="Jiang X."/>
            <person name="Kearney S.M."/>
            <person name="Perrotta A.R."/>
            <person name="Berdy B."/>
            <person name="Zhao S."/>
            <person name="Lieberman T.D."/>
            <person name="Swanson P.K."/>
            <person name="Smith M."/>
            <person name="Roesemann S."/>
            <person name="Alexander J.E."/>
            <person name="Rich S.A."/>
            <person name="Livny J."/>
            <person name="Vlamakis H."/>
            <person name="Clish C."/>
            <person name="Bullock K."/>
            <person name="Deik A."/>
            <person name="Scott J."/>
            <person name="Pierce K.A."/>
            <person name="Xavier R.J."/>
            <person name="Alm E.J."/>
        </authorList>
    </citation>
    <scope>NUCLEOTIDE SEQUENCE [LARGE SCALE GENOMIC DNA]</scope>
    <source>
        <strain evidence="9 10">BIOML-A1</strain>
    </source>
</reference>
<sequence length="148" mass="16793">MQKYAGTIITWLICQKAIQEWDRELYTYALYNMVLLIIPLGLTVIFGEIIGNVKQGIVMILPFITLRKYSGGYHAKTPLRCMIISSLLLFLCIKIIFELSCNWKLLIVTAIMGGSLIIFSPVEAGLQIPCLIKQLTLVKNGRKILFRL</sequence>
<keyword evidence="3" id="KW-0645">Protease</keyword>
<dbReference type="EMBL" id="WNAL01000008">
    <property type="protein sequence ID" value="MTR81113.1"/>
    <property type="molecule type" value="Genomic_DNA"/>
</dbReference>
<evidence type="ECO:0000256" key="8">
    <source>
        <dbReference type="SAM" id="Phobius"/>
    </source>
</evidence>
<dbReference type="GO" id="GO:0016020">
    <property type="term" value="C:membrane"/>
    <property type="evidence" value="ECO:0007669"/>
    <property type="project" value="InterPro"/>
</dbReference>
<feature type="transmembrane region" description="Helical" evidence="8">
    <location>
        <begin position="103"/>
        <end position="126"/>
    </location>
</feature>
<feature type="transmembrane region" description="Helical" evidence="8">
    <location>
        <begin position="77"/>
        <end position="97"/>
    </location>
</feature>
<evidence type="ECO:0000256" key="6">
    <source>
        <dbReference type="ARBA" id="ARBA00022989"/>
    </source>
</evidence>
<dbReference type="Pfam" id="PF04647">
    <property type="entry name" value="AgrB"/>
    <property type="match status" value="1"/>
</dbReference>
<keyword evidence="1" id="KW-1003">Cell membrane</keyword>
<accession>A0A844KMQ3</accession>
<organism evidence="9 10">
    <name type="scientific">Roseburia faecis</name>
    <dbReference type="NCBI Taxonomy" id="301302"/>
    <lineage>
        <taxon>Bacteria</taxon>
        <taxon>Bacillati</taxon>
        <taxon>Bacillota</taxon>
        <taxon>Clostridia</taxon>
        <taxon>Lachnospirales</taxon>
        <taxon>Lachnospiraceae</taxon>
        <taxon>Roseburia</taxon>
    </lineage>
</organism>
<dbReference type="GO" id="GO:0006508">
    <property type="term" value="P:proteolysis"/>
    <property type="evidence" value="ECO:0007669"/>
    <property type="project" value="UniProtKB-KW"/>
</dbReference>
<dbReference type="GO" id="GO:0009372">
    <property type="term" value="P:quorum sensing"/>
    <property type="evidence" value="ECO:0007669"/>
    <property type="project" value="UniProtKB-KW"/>
</dbReference>
<evidence type="ECO:0008006" key="11">
    <source>
        <dbReference type="Google" id="ProtNLM"/>
    </source>
</evidence>
<dbReference type="RefSeq" id="WP_155175878.1">
    <property type="nucleotide sequence ID" value="NZ_JADNPM010000003.1"/>
</dbReference>
<dbReference type="Proteomes" id="UP000446657">
    <property type="component" value="Unassembled WGS sequence"/>
</dbReference>
<keyword evidence="2" id="KW-0673">Quorum sensing</keyword>